<evidence type="ECO:0000313" key="2">
    <source>
        <dbReference type="EMBL" id="KAF2819447.1"/>
    </source>
</evidence>
<evidence type="ECO:0000256" key="1">
    <source>
        <dbReference type="SAM" id="MobiDB-lite"/>
    </source>
</evidence>
<sequence length="291" mass="32079">MASSDSSDVKTALNLLRSQLGETTSNELSFTAHDLVTAYYAKDTYWALEAGIIIQARLVEDNEPEESWFGMPFTFYAFRNVAHEAAQELLQTRPNPLAQKHSDGIEYLPPLVGPGSPPGPEYETLKMFGDMLNEMNQRSVSATVYMDSLHITRGFANSPLCITLTEVGDSTILLAGAIRVGKVIQLLYNVFVPIDSSDPTQGLLFMDVPVLAPHFRRMLDEEKAVKRAAAVSFVNALPAVDISTIPQEGLRCAFCWSDFEERLEDSAEDTDNTPVVAPCDSNQPHRFGRGS</sequence>
<dbReference type="EMBL" id="MU006245">
    <property type="protein sequence ID" value="KAF2819447.1"/>
    <property type="molecule type" value="Genomic_DNA"/>
</dbReference>
<dbReference type="Proteomes" id="UP000799424">
    <property type="component" value="Unassembled WGS sequence"/>
</dbReference>
<reference evidence="2" key="1">
    <citation type="journal article" date="2020" name="Stud. Mycol.">
        <title>101 Dothideomycetes genomes: a test case for predicting lifestyles and emergence of pathogens.</title>
        <authorList>
            <person name="Haridas S."/>
            <person name="Albert R."/>
            <person name="Binder M."/>
            <person name="Bloem J."/>
            <person name="Labutti K."/>
            <person name="Salamov A."/>
            <person name="Andreopoulos B."/>
            <person name="Baker S."/>
            <person name="Barry K."/>
            <person name="Bills G."/>
            <person name="Bluhm B."/>
            <person name="Cannon C."/>
            <person name="Castanera R."/>
            <person name="Culley D."/>
            <person name="Daum C."/>
            <person name="Ezra D."/>
            <person name="Gonzalez J."/>
            <person name="Henrissat B."/>
            <person name="Kuo A."/>
            <person name="Liang C."/>
            <person name="Lipzen A."/>
            <person name="Lutzoni F."/>
            <person name="Magnuson J."/>
            <person name="Mondo S."/>
            <person name="Nolan M."/>
            <person name="Ohm R."/>
            <person name="Pangilinan J."/>
            <person name="Park H.-J."/>
            <person name="Ramirez L."/>
            <person name="Alfaro M."/>
            <person name="Sun H."/>
            <person name="Tritt A."/>
            <person name="Yoshinaga Y."/>
            <person name="Zwiers L.-H."/>
            <person name="Turgeon B."/>
            <person name="Goodwin S."/>
            <person name="Spatafora J."/>
            <person name="Crous P."/>
            <person name="Grigoriev I."/>
        </authorList>
    </citation>
    <scope>NUCLEOTIDE SEQUENCE</scope>
    <source>
        <strain evidence="2">CBS 113818</strain>
    </source>
</reference>
<proteinExistence type="predicted"/>
<keyword evidence="3" id="KW-1185">Reference proteome</keyword>
<gene>
    <name evidence="2" type="ORF">CC86DRAFT_460547</name>
</gene>
<accession>A0A6A6ZGX1</accession>
<organism evidence="2 3">
    <name type="scientific">Ophiobolus disseminans</name>
    <dbReference type="NCBI Taxonomy" id="1469910"/>
    <lineage>
        <taxon>Eukaryota</taxon>
        <taxon>Fungi</taxon>
        <taxon>Dikarya</taxon>
        <taxon>Ascomycota</taxon>
        <taxon>Pezizomycotina</taxon>
        <taxon>Dothideomycetes</taxon>
        <taxon>Pleosporomycetidae</taxon>
        <taxon>Pleosporales</taxon>
        <taxon>Pleosporineae</taxon>
        <taxon>Phaeosphaeriaceae</taxon>
        <taxon>Ophiobolus</taxon>
    </lineage>
</organism>
<protein>
    <submittedName>
        <fullName evidence="2">Uncharacterized protein</fullName>
    </submittedName>
</protein>
<feature type="region of interest" description="Disordered" evidence="1">
    <location>
        <begin position="266"/>
        <end position="291"/>
    </location>
</feature>
<evidence type="ECO:0000313" key="3">
    <source>
        <dbReference type="Proteomes" id="UP000799424"/>
    </source>
</evidence>
<dbReference type="AlphaFoldDB" id="A0A6A6ZGX1"/>
<name>A0A6A6ZGX1_9PLEO</name>